<dbReference type="Gene3D" id="3.40.1350.10">
    <property type="match status" value="1"/>
</dbReference>
<accession>A0ABS9EMM1</accession>
<sequence length="158" mass="18576">MKIHSKNKIRGNYFESKIAKTLQDHFGLTDHECHRAQASGNFRTEYGDIYFKDQERHPLIVECKYRKEISLDWFFPYFNSNVLSWVDQAKESEKKFKAKFPSLSFLSILIAARPNQRDGYVMILNNSLNIPTPTKRFIVDGYEITTMSNLLKTLPKEF</sequence>
<organism evidence="1 2">
    <name type="scientific">Dethiosulfovibrio marinus</name>
    <dbReference type="NCBI Taxonomy" id="133532"/>
    <lineage>
        <taxon>Bacteria</taxon>
        <taxon>Thermotogati</taxon>
        <taxon>Synergistota</taxon>
        <taxon>Synergistia</taxon>
        <taxon>Synergistales</taxon>
        <taxon>Dethiosulfovibrionaceae</taxon>
        <taxon>Dethiosulfovibrio</taxon>
    </lineage>
</organism>
<dbReference type="EMBL" id="JAKGUD010000005">
    <property type="protein sequence ID" value="MCF4142429.1"/>
    <property type="molecule type" value="Genomic_DNA"/>
</dbReference>
<dbReference type="Proteomes" id="UP001200430">
    <property type="component" value="Unassembled WGS sequence"/>
</dbReference>
<evidence type="ECO:0000313" key="1">
    <source>
        <dbReference type="EMBL" id="MCF4142429.1"/>
    </source>
</evidence>
<evidence type="ECO:0000313" key="2">
    <source>
        <dbReference type="Proteomes" id="UP001200430"/>
    </source>
</evidence>
<name>A0ABS9EMM1_9BACT</name>
<dbReference type="InterPro" id="IPR056931">
    <property type="entry name" value="D14-like"/>
</dbReference>
<dbReference type="InterPro" id="IPR011856">
    <property type="entry name" value="tRNA_endonuc-like_dom_sf"/>
</dbReference>
<keyword evidence="2" id="KW-1185">Reference proteome</keyword>
<gene>
    <name evidence="1" type="ORF">L2W38_06345</name>
</gene>
<protein>
    <recommendedName>
        <fullName evidence="3">Restriction endonuclease type IV Mrr domain-containing protein</fullName>
    </recommendedName>
</protein>
<evidence type="ECO:0008006" key="3">
    <source>
        <dbReference type="Google" id="ProtNLM"/>
    </source>
</evidence>
<comment type="caution">
    <text evidence="1">The sequence shown here is derived from an EMBL/GenBank/DDBJ whole genome shotgun (WGS) entry which is preliminary data.</text>
</comment>
<dbReference type="RefSeq" id="WP_236099156.1">
    <property type="nucleotide sequence ID" value="NZ_JAKGUD010000005.1"/>
</dbReference>
<proteinExistence type="predicted"/>
<reference evidence="1 2" key="1">
    <citation type="submission" date="2022-01" db="EMBL/GenBank/DDBJ databases">
        <title>Dethiosulfovibrio faecalis sp. nov., a novel proteolytic, non-sulfur-reducing bacterium isolated from a marine aquaculture solid waste bioreactor.</title>
        <authorList>
            <person name="Grabowski S."/>
            <person name="Apolinario E."/>
            <person name="Schneider N."/>
            <person name="Marshall C.W."/>
            <person name="Sowers K.R."/>
        </authorList>
    </citation>
    <scope>NUCLEOTIDE SEQUENCE [LARGE SCALE GENOMIC DNA]</scope>
    <source>
        <strain evidence="1 2">DSM 12537</strain>
    </source>
</reference>
<dbReference type="Pfam" id="PF24608">
    <property type="entry name" value="PDDEXK_15"/>
    <property type="match status" value="1"/>
</dbReference>